<dbReference type="InterPro" id="IPR029063">
    <property type="entry name" value="SAM-dependent_MTases_sf"/>
</dbReference>
<dbReference type="SUPFAM" id="SSF53335">
    <property type="entry name" value="S-adenosyl-L-methionine-dependent methyltransferases"/>
    <property type="match status" value="1"/>
</dbReference>
<dbReference type="PANTHER" id="PTHR34203">
    <property type="entry name" value="METHYLTRANSFERASE, FKBM FAMILY PROTEIN"/>
    <property type="match status" value="1"/>
</dbReference>
<dbReference type="Proteomes" id="UP000309450">
    <property type="component" value="Unassembled WGS sequence"/>
</dbReference>
<evidence type="ECO:0000313" key="3">
    <source>
        <dbReference type="Proteomes" id="UP000309450"/>
    </source>
</evidence>
<proteinExistence type="predicted"/>
<dbReference type="NCBIfam" id="TIGR01444">
    <property type="entry name" value="fkbM_fam"/>
    <property type="match status" value="1"/>
</dbReference>
<dbReference type="PANTHER" id="PTHR34203:SF13">
    <property type="entry name" value="EXPRESSED PROTEIN"/>
    <property type="match status" value="1"/>
</dbReference>
<reference evidence="2 3" key="1">
    <citation type="submission" date="2019-04" db="EMBL/GenBank/DDBJ databases">
        <title>Draft genome sequence of Gemmobacter aestuarii sp. nov.</title>
        <authorList>
            <person name="Hameed A."/>
            <person name="Lin S.-Y."/>
            <person name="Shahina M."/>
            <person name="Lai W.-A."/>
            <person name="Young C.-C."/>
        </authorList>
    </citation>
    <scope>NUCLEOTIDE SEQUENCE [LARGE SCALE GENOMIC DNA]</scope>
    <source>
        <strain evidence="2 3">CC-PW-75</strain>
    </source>
</reference>
<sequence>MDLTKWLKRMFGEVKYRLYPGKAEESRVVDIPAFHALGPGDVAIDCGANLGVITTILAAHGAEVHAFEPNPDAFRVLTERTAHLPNVHRHQKAVLDRDDEMTLYLHVNYGLNPERFSSRSSLIGEKRNVDDRKGVKVPVIDLPAFIEGLGRPVKLLKIDVEGAEYDILNALIDRGLMDRIEAVFVETHAHSIPSLRPKDAALRQRIADLRLGGKIDLNWL</sequence>
<gene>
    <name evidence="2" type="ORF">E7811_10405</name>
</gene>
<dbReference type="OrthoDB" id="4104638at2"/>
<dbReference type="GO" id="GO:0032259">
    <property type="term" value="P:methylation"/>
    <property type="evidence" value="ECO:0007669"/>
    <property type="project" value="UniProtKB-KW"/>
</dbReference>
<feature type="domain" description="Methyltransferase FkbM" evidence="1">
    <location>
        <begin position="45"/>
        <end position="204"/>
    </location>
</feature>
<evidence type="ECO:0000313" key="2">
    <source>
        <dbReference type="EMBL" id="THD83672.1"/>
    </source>
</evidence>
<evidence type="ECO:0000259" key="1">
    <source>
        <dbReference type="Pfam" id="PF05050"/>
    </source>
</evidence>
<dbReference type="Pfam" id="PF05050">
    <property type="entry name" value="Methyltransf_21"/>
    <property type="match status" value="1"/>
</dbReference>
<keyword evidence="3" id="KW-1185">Reference proteome</keyword>
<keyword evidence="2" id="KW-0489">Methyltransferase</keyword>
<dbReference type="Gene3D" id="3.40.50.150">
    <property type="entry name" value="Vaccinia Virus protein VP39"/>
    <property type="match status" value="1"/>
</dbReference>
<dbReference type="EMBL" id="SSND01000002">
    <property type="protein sequence ID" value="THD83672.1"/>
    <property type="molecule type" value="Genomic_DNA"/>
</dbReference>
<dbReference type="InterPro" id="IPR052514">
    <property type="entry name" value="SAM-dependent_MTase"/>
</dbReference>
<protein>
    <submittedName>
        <fullName evidence="2">FkbM family methyltransferase</fullName>
    </submittedName>
</protein>
<dbReference type="GO" id="GO:0008168">
    <property type="term" value="F:methyltransferase activity"/>
    <property type="evidence" value="ECO:0007669"/>
    <property type="project" value="UniProtKB-KW"/>
</dbReference>
<organism evidence="2 3">
    <name type="scientific">Aliigemmobacter aestuarii</name>
    <dbReference type="NCBI Taxonomy" id="1445661"/>
    <lineage>
        <taxon>Bacteria</taxon>
        <taxon>Pseudomonadati</taxon>
        <taxon>Pseudomonadota</taxon>
        <taxon>Alphaproteobacteria</taxon>
        <taxon>Rhodobacterales</taxon>
        <taxon>Paracoccaceae</taxon>
        <taxon>Aliigemmobacter</taxon>
    </lineage>
</organism>
<dbReference type="RefSeq" id="WP_136394565.1">
    <property type="nucleotide sequence ID" value="NZ_SSND01000002.1"/>
</dbReference>
<comment type="caution">
    <text evidence="2">The sequence shown here is derived from an EMBL/GenBank/DDBJ whole genome shotgun (WGS) entry which is preliminary data.</text>
</comment>
<name>A0A4V3V0E7_9RHOB</name>
<accession>A0A4V3V0E7</accession>
<keyword evidence="2" id="KW-0808">Transferase</keyword>
<dbReference type="InterPro" id="IPR006342">
    <property type="entry name" value="FkbM_mtfrase"/>
</dbReference>
<dbReference type="AlphaFoldDB" id="A0A4V3V0E7"/>